<dbReference type="Pfam" id="PF01565">
    <property type="entry name" value="FAD_binding_4"/>
    <property type="match status" value="1"/>
</dbReference>
<evidence type="ECO:0000256" key="3">
    <source>
        <dbReference type="SAM" id="MobiDB-lite"/>
    </source>
</evidence>
<dbReference type="InterPro" id="IPR016164">
    <property type="entry name" value="FAD-linked_Oxase-like_C"/>
</dbReference>
<dbReference type="InterPro" id="IPR016169">
    <property type="entry name" value="FAD-bd_PCMH_sub2"/>
</dbReference>
<dbReference type="PANTHER" id="PTHR11748">
    <property type="entry name" value="D-LACTATE DEHYDROGENASE"/>
    <property type="match status" value="1"/>
</dbReference>
<dbReference type="RefSeq" id="WP_179644819.1">
    <property type="nucleotide sequence ID" value="NZ_BAAAYY010000031.1"/>
</dbReference>
<reference evidence="5 6" key="1">
    <citation type="submission" date="2020-07" db="EMBL/GenBank/DDBJ databases">
        <title>Sequencing the genomes of 1000 actinobacteria strains.</title>
        <authorList>
            <person name="Klenk H.-P."/>
        </authorList>
    </citation>
    <scope>NUCLEOTIDE SEQUENCE [LARGE SCALE GENOMIC DNA]</scope>
    <source>
        <strain evidence="5 6">CXB654</strain>
    </source>
</reference>
<dbReference type="InterPro" id="IPR006094">
    <property type="entry name" value="Oxid_FAD_bind_N"/>
</dbReference>
<gene>
    <name evidence="5" type="ORF">HDA32_004220</name>
</gene>
<name>A0A852U594_9ACTN</name>
<dbReference type="Proteomes" id="UP000589036">
    <property type="component" value="Unassembled WGS sequence"/>
</dbReference>
<accession>A0A852U594</accession>
<evidence type="ECO:0000313" key="6">
    <source>
        <dbReference type="Proteomes" id="UP000589036"/>
    </source>
</evidence>
<evidence type="ECO:0000256" key="2">
    <source>
        <dbReference type="ARBA" id="ARBA00022827"/>
    </source>
</evidence>
<dbReference type="InterPro" id="IPR016166">
    <property type="entry name" value="FAD-bd_PCMH"/>
</dbReference>
<dbReference type="PANTHER" id="PTHR11748:SF103">
    <property type="entry name" value="GLYCOLATE OXIDASE SUBUNIT GLCE"/>
    <property type="match status" value="1"/>
</dbReference>
<sequence length="426" mass="42452">MSEVTSGPAVPRQGGGAEALTDDLRRSGARPRPGTAADTVGGAVPGHVAAPPDAAAAADLLAAAADHGLTVAARGHGTKADWGGRLRGCDLLVDTGALTGIEHAAGDLVVRAGAGVALDDLGTVLAEADQRLTVDHVVPGSTVGGVVATGLSGPRRFLHGPVRDLIIGMSVVRADGVAAKSGGVVVKNVAGYDLAKLHTGAFGTLGLITSVTFRLHPVPPAVRIVRAATADPAAAGAWLRAVLHSQASPAAVELDWPAEGPLTLQVLLEGASGGIDSRTAEIASLLDRAHSDDAVPREWGSLPGDPGDTLVKVAVPISRVLGAAAALRSAGEAAAVPVGIRGSAGCGVLYAALPAGADPGDVARLLARARSEVADGSVTVVRAAPPIHDSGVDLWGEVPGLALMRAIKDRFDPGGRMSPGRLTDGI</sequence>
<protein>
    <submittedName>
        <fullName evidence="5">Glycolate oxidase FAD binding subunit</fullName>
    </submittedName>
</protein>
<dbReference type="Gene3D" id="3.30.465.10">
    <property type="match status" value="1"/>
</dbReference>
<dbReference type="PROSITE" id="PS51387">
    <property type="entry name" value="FAD_PCMH"/>
    <property type="match status" value="1"/>
</dbReference>
<dbReference type="EMBL" id="JACCCC010000001">
    <property type="protein sequence ID" value="NYE49100.1"/>
    <property type="molecule type" value="Genomic_DNA"/>
</dbReference>
<dbReference type="GO" id="GO:0003824">
    <property type="term" value="F:catalytic activity"/>
    <property type="evidence" value="ECO:0007669"/>
    <property type="project" value="InterPro"/>
</dbReference>
<evidence type="ECO:0000313" key="5">
    <source>
        <dbReference type="EMBL" id="NYE49100.1"/>
    </source>
</evidence>
<evidence type="ECO:0000259" key="4">
    <source>
        <dbReference type="PROSITE" id="PS51387"/>
    </source>
</evidence>
<dbReference type="AlphaFoldDB" id="A0A852U594"/>
<dbReference type="InterPro" id="IPR036318">
    <property type="entry name" value="FAD-bd_PCMH-like_sf"/>
</dbReference>
<proteinExistence type="predicted"/>
<feature type="domain" description="FAD-binding PCMH-type" evidence="4">
    <location>
        <begin position="41"/>
        <end position="218"/>
    </location>
</feature>
<comment type="caution">
    <text evidence="5">The sequence shown here is derived from an EMBL/GenBank/DDBJ whole genome shotgun (WGS) entry which is preliminary data.</text>
</comment>
<dbReference type="GO" id="GO:0071949">
    <property type="term" value="F:FAD binding"/>
    <property type="evidence" value="ECO:0007669"/>
    <property type="project" value="InterPro"/>
</dbReference>
<feature type="region of interest" description="Disordered" evidence="3">
    <location>
        <begin position="1"/>
        <end position="41"/>
    </location>
</feature>
<keyword evidence="2" id="KW-0274">FAD</keyword>
<dbReference type="SUPFAM" id="SSF55103">
    <property type="entry name" value="FAD-linked oxidases, C-terminal domain"/>
    <property type="match status" value="1"/>
</dbReference>
<evidence type="ECO:0000256" key="1">
    <source>
        <dbReference type="ARBA" id="ARBA00022630"/>
    </source>
</evidence>
<keyword evidence="1" id="KW-0285">Flavoprotein</keyword>
<dbReference type="SUPFAM" id="SSF56176">
    <property type="entry name" value="FAD-binding/transporter-associated domain-like"/>
    <property type="match status" value="1"/>
</dbReference>
<keyword evidence="6" id="KW-1185">Reference proteome</keyword>
<organism evidence="5 6">
    <name type="scientific">Spinactinospora alkalitolerans</name>
    <dbReference type="NCBI Taxonomy" id="687207"/>
    <lineage>
        <taxon>Bacteria</taxon>
        <taxon>Bacillati</taxon>
        <taxon>Actinomycetota</taxon>
        <taxon>Actinomycetes</taxon>
        <taxon>Streptosporangiales</taxon>
        <taxon>Nocardiopsidaceae</taxon>
        <taxon>Spinactinospora</taxon>
    </lineage>
</organism>